<dbReference type="AlphaFoldDB" id="A0A7C1JCG4"/>
<proteinExistence type="predicted"/>
<organism evidence="1">
    <name type="scientific">Caldilinea aerophila</name>
    <dbReference type="NCBI Taxonomy" id="133453"/>
    <lineage>
        <taxon>Bacteria</taxon>
        <taxon>Bacillati</taxon>
        <taxon>Chloroflexota</taxon>
        <taxon>Caldilineae</taxon>
        <taxon>Caldilineales</taxon>
        <taxon>Caldilineaceae</taxon>
        <taxon>Caldilinea</taxon>
    </lineage>
</organism>
<reference evidence="1" key="1">
    <citation type="journal article" date="2020" name="mSystems">
        <title>Genome- and Community-Level Interaction Insights into Carbon Utilization and Element Cycling Functions of Hydrothermarchaeota in Hydrothermal Sediment.</title>
        <authorList>
            <person name="Zhou Z."/>
            <person name="Liu Y."/>
            <person name="Xu W."/>
            <person name="Pan J."/>
            <person name="Luo Z.H."/>
            <person name="Li M."/>
        </authorList>
    </citation>
    <scope>NUCLEOTIDE SEQUENCE [LARGE SCALE GENOMIC DNA]</scope>
    <source>
        <strain evidence="1">SpSt-289</strain>
    </source>
</reference>
<dbReference type="GO" id="GO:0004061">
    <property type="term" value="F:arylformamidase activity"/>
    <property type="evidence" value="ECO:0007669"/>
    <property type="project" value="InterPro"/>
</dbReference>
<comment type="caution">
    <text evidence="1">The sequence shown here is derived from an EMBL/GenBank/DDBJ whole genome shotgun (WGS) entry which is preliminary data.</text>
</comment>
<dbReference type="InterPro" id="IPR037175">
    <property type="entry name" value="KFase_sf"/>
</dbReference>
<dbReference type="GO" id="GO:0019441">
    <property type="term" value="P:L-tryptophan catabolic process to kynurenine"/>
    <property type="evidence" value="ECO:0007669"/>
    <property type="project" value="InterPro"/>
</dbReference>
<gene>
    <name evidence="1" type="ORF">ENQ20_07385</name>
</gene>
<dbReference type="InterPro" id="IPR007325">
    <property type="entry name" value="KFase/CYL"/>
</dbReference>
<dbReference type="PANTHER" id="PTHR31118:SF12">
    <property type="entry name" value="CYCLASE-LIKE PROTEIN 2"/>
    <property type="match status" value="1"/>
</dbReference>
<accession>A0A7C1JCG4</accession>
<dbReference type="SUPFAM" id="SSF102198">
    <property type="entry name" value="Putative cyclase"/>
    <property type="match status" value="1"/>
</dbReference>
<dbReference type="OMA" id="IYWDDNG"/>
<protein>
    <submittedName>
        <fullName evidence="1">Cyclase family protein</fullName>
    </submittedName>
</protein>
<dbReference type="Gene3D" id="3.50.30.50">
    <property type="entry name" value="Putative cyclase"/>
    <property type="match status" value="1"/>
</dbReference>
<name>A0A7C1JCG4_9CHLR</name>
<dbReference type="EMBL" id="DSMG01000078">
    <property type="protein sequence ID" value="HDX31304.1"/>
    <property type="molecule type" value="Genomic_DNA"/>
</dbReference>
<sequence>MSNAVLSQLAEALRSGAVRVVDLTQPLGPDTPVIELPPIFASSPGFTMEVISRYDDKGPAWYWNTIHLGEHTGTHFDAPVHWITGAQLPNNTLDTIPASKLIGPACVIDCSKEAEADNDFLLTREHVLAWEAEHGPIQPGSWLLMRTDWSKRKGREAFLNIREDGAHSPGFTPDCVRFLAFERDVLGVGVECVGTDAGQAATFDPPFPAHNIMHGSGRFGLASLTNLDQLPPTGALVIAAPLKIVEGSGSPARVLALVP</sequence>
<dbReference type="PANTHER" id="PTHR31118">
    <property type="entry name" value="CYCLASE-LIKE PROTEIN 2"/>
    <property type="match status" value="1"/>
</dbReference>
<dbReference type="Pfam" id="PF04199">
    <property type="entry name" value="Cyclase"/>
    <property type="match status" value="1"/>
</dbReference>
<evidence type="ECO:0000313" key="1">
    <source>
        <dbReference type="EMBL" id="HDX31304.1"/>
    </source>
</evidence>